<comment type="caution">
    <text evidence="2">The sequence shown here is derived from an EMBL/GenBank/DDBJ whole genome shotgun (WGS) entry which is preliminary data.</text>
</comment>
<feature type="transmembrane region" description="Helical" evidence="1">
    <location>
        <begin position="93"/>
        <end position="112"/>
    </location>
</feature>
<feature type="transmembrane region" description="Helical" evidence="1">
    <location>
        <begin position="330"/>
        <end position="347"/>
    </location>
</feature>
<keyword evidence="1" id="KW-0472">Membrane</keyword>
<evidence type="ECO:0000313" key="2">
    <source>
        <dbReference type="EMBL" id="MCF2499656.1"/>
    </source>
</evidence>
<keyword evidence="1" id="KW-1133">Transmembrane helix</keyword>
<keyword evidence="1" id="KW-0812">Transmembrane</keyword>
<evidence type="ECO:0000313" key="3">
    <source>
        <dbReference type="Proteomes" id="UP001139411"/>
    </source>
</evidence>
<feature type="transmembrane region" description="Helical" evidence="1">
    <location>
        <begin position="124"/>
        <end position="140"/>
    </location>
</feature>
<feature type="transmembrane region" description="Helical" evidence="1">
    <location>
        <begin position="147"/>
        <end position="177"/>
    </location>
</feature>
<protein>
    <submittedName>
        <fullName evidence="2">Uncharacterized protein</fullName>
    </submittedName>
</protein>
<dbReference type="Proteomes" id="UP001139411">
    <property type="component" value="Unassembled WGS sequence"/>
</dbReference>
<dbReference type="AlphaFoldDB" id="A0A9X1QEL2"/>
<reference evidence="2" key="1">
    <citation type="submission" date="2022-01" db="EMBL/GenBank/DDBJ databases">
        <title>Novel species in genus Dyadobacter.</title>
        <authorList>
            <person name="Ma C."/>
        </authorList>
    </citation>
    <scope>NUCLEOTIDE SEQUENCE</scope>
    <source>
        <strain evidence="2">CY357</strain>
    </source>
</reference>
<evidence type="ECO:0000256" key="1">
    <source>
        <dbReference type="SAM" id="Phobius"/>
    </source>
</evidence>
<proteinExistence type="predicted"/>
<feature type="transmembrane region" description="Helical" evidence="1">
    <location>
        <begin position="269"/>
        <end position="288"/>
    </location>
</feature>
<sequence>MERFAVSLPFWDQWDAEWLGLLKPWIEGKLQFQDLFIAHNEHRILPTRIMTLFTFWLTGSWNNIVEARFNILFGASTPLLFIWTLARTEKITGLKWLIIAVIIAGGSLPFSWENFLIGFQSQFYFVNLFTLASLIIAAHFHNRSWSVWMILFLSLISILTLASGLLTPLAVIAVYLARAYFQRLLSAKTALLMIILFAMAVSAYFTMPRVEGHYILHATTFSEFISTMLRLMGWPLRGSKLFIGVMWLPGLFFVSRMLFLRKQIGKTDLLMFGCLAWTAMQIVALAYGRGHDSIHMPPRYAEVLLLGLAANSWFVVRLTSIKGKPVVRKAVWGVAAVFFVAVFFSYIQRSVLDFRVLKEERVRRLTQTENVRNYLATKDFSTINKPGFQIPYPDPKRLQMILNDSTLQEVLVIGNKVPPKK</sequence>
<feature type="transmembrane region" description="Helical" evidence="1">
    <location>
        <begin position="241"/>
        <end position="260"/>
    </location>
</feature>
<gene>
    <name evidence="2" type="ORF">L0661_15155</name>
</gene>
<organism evidence="2 3">
    <name type="scientific">Dyadobacter chenhuakuii</name>
    <dbReference type="NCBI Taxonomy" id="2909339"/>
    <lineage>
        <taxon>Bacteria</taxon>
        <taxon>Pseudomonadati</taxon>
        <taxon>Bacteroidota</taxon>
        <taxon>Cytophagia</taxon>
        <taxon>Cytophagales</taxon>
        <taxon>Spirosomataceae</taxon>
        <taxon>Dyadobacter</taxon>
    </lineage>
</organism>
<feature type="transmembrane region" description="Helical" evidence="1">
    <location>
        <begin position="67"/>
        <end position="86"/>
    </location>
</feature>
<feature type="transmembrane region" description="Helical" evidence="1">
    <location>
        <begin position="300"/>
        <end position="318"/>
    </location>
</feature>
<feature type="transmembrane region" description="Helical" evidence="1">
    <location>
        <begin position="189"/>
        <end position="207"/>
    </location>
</feature>
<accession>A0A9X1QEL2</accession>
<dbReference type="EMBL" id="JAKFFV010000008">
    <property type="protein sequence ID" value="MCF2499656.1"/>
    <property type="molecule type" value="Genomic_DNA"/>
</dbReference>
<name>A0A9X1QEL2_9BACT</name>